<evidence type="ECO:0000313" key="1">
    <source>
        <dbReference type="EMBL" id="MBH8561870.1"/>
    </source>
</evidence>
<keyword evidence="2" id="KW-1185">Reference proteome</keyword>
<organism evidence="1 2">
    <name type="scientific">Amazonocrinis nigriterrae CENA67</name>
    <dbReference type="NCBI Taxonomy" id="2794033"/>
    <lineage>
        <taxon>Bacteria</taxon>
        <taxon>Bacillati</taxon>
        <taxon>Cyanobacteriota</taxon>
        <taxon>Cyanophyceae</taxon>
        <taxon>Nostocales</taxon>
        <taxon>Nostocaceae</taxon>
        <taxon>Amazonocrinis</taxon>
        <taxon>Amazonocrinis nigriterrae</taxon>
    </lineage>
</organism>
<dbReference type="Proteomes" id="UP000632766">
    <property type="component" value="Unassembled WGS sequence"/>
</dbReference>
<sequence>MNTQLQLQPLPETFIQPMLELRDYYAQQVEQYEKLHRQALDNLNHVKALLSNWSSSTDATPNFLGEDSRCVTENLTTVNSDDITQLSLNLVKPIDSQVVQFLDVETEDSNSADADQQQQKPVKETQIATSSNLLLHSEVPMLPEYESLTRTEAIQKVLQKHLGTVCHIDFIVRSLYGELEPDSFKVVKGRVQSTLTHGKQTNKWSLVPGQPGCYTLVLSLVNSTSGGSSKKGSNKNRLPSPLAQTNIIPMLEPYKGQFLIDALTSLLQKSPGQVFNVAEVIQALYGELNAEQLREVKPKVLNELSRGHRIGRFSRVPKEIGLYTWDSKLLQQKDPS</sequence>
<dbReference type="EMBL" id="JAECZC010000008">
    <property type="protein sequence ID" value="MBH8561870.1"/>
    <property type="molecule type" value="Genomic_DNA"/>
</dbReference>
<protein>
    <submittedName>
        <fullName evidence="1">Uncharacterized protein</fullName>
    </submittedName>
</protein>
<accession>A0A8J7HPS3</accession>
<dbReference type="AlphaFoldDB" id="A0A8J7HPS3"/>
<evidence type="ECO:0000313" key="2">
    <source>
        <dbReference type="Proteomes" id="UP000632766"/>
    </source>
</evidence>
<comment type="caution">
    <text evidence="1">The sequence shown here is derived from an EMBL/GenBank/DDBJ whole genome shotgun (WGS) entry which is preliminary data.</text>
</comment>
<proteinExistence type="predicted"/>
<reference evidence="1 2" key="1">
    <citation type="journal article" date="2021" name="Int. J. Syst. Evol. Microbiol.">
        <title>Amazonocrinis nigriterrae gen. nov., sp. nov., Atlanticothrix silvestris gen. nov., sp. nov. and Dendronalium phyllosphericum gen. nov., sp. nov., nostocacean cyanobacteria from Brazilian environments.</title>
        <authorList>
            <person name="Alvarenga D.O."/>
            <person name="Andreote A.P.D."/>
            <person name="Branco L.H.Z."/>
            <person name="Delbaje E."/>
            <person name="Cruz R.B."/>
            <person name="Varani A.M."/>
            <person name="Fiore M.F."/>
        </authorList>
    </citation>
    <scope>NUCLEOTIDE SEQUENCE [LARGE SCALE GENOMIC DNA]</scope>
    <source>
        <strain evidence="1 2">CENA67</strain>
    </source>
</reference>
<gene>
    <name evidence="1" type="ORF">I8748_06725</name>
</gene>
<name>A0A8J7HPS3_9NOST</name>